<reference evidence="7 8" key="2">
    <citation type="journal article" date="2019" name="Nat. Med.">
        <title>A library of human gut bacterial isolates paired with longitudinal multiomics data enables mechanistic microbiome research.</title>
        <authorList>
            <person name="Poyet M."/>
            <person name="Groussin M."/>
            <person name="Gibbons S.M."/>
            <person name="Avila-Pacheco J."/>
            <person name="Jiang X."/>
            <person name="Kearney S.M."/>
            <person name="Perrotta A.R."/>
            <person name="Berdy B."/>
            <person name="Zhao S."/>
            <person name="Lieberman T.D."/>
            <person name="Swanson P.K."/>
            <person name="Smith M."/>
            <person name="Roesemann S."/>
            <person name="Alexander J.E."/>
            <person name="Rich S.A."/>
            <person name="Livny J."/>
            <person name="Vlamakis H."/>
            <person name="Clish C."/>
            <person name="Bullock K."/>
            <person name="Deik A."/>
            <person name="Scott J."/>
            <person name="Pierce K.A."/>
            <person name="Xavier R.J."/>
            <person name="Alm E.J."/>
        </authorList>
    </citation>
    <scope>NUCLEOTIDE SEQUENCE [LARGE SCALE GENOMIC DNA]</scope>
    <source>
        <strain evidence="4 8">BIOML-A2</strain>
        <strain evidence="5 7">BIOML-A5</strain>
    </source>
</reference>
<evidence type="ECO:0000313" key="3">
    <source>
        <dbReference type="EMBL" id="MDB7935572.1"/>
    </source>
</evidence>
<protein>
    <submittedName>
        <fullName evidence="2">Sigma-70 family RNA polymerase sigma factor</fullName>
    </submittedName>
</protein>
<dbReference type="Proteomes" id="UP001211006">
    <property type="component" value="Unassembled WGS sequence"/>
</dbReference>
<dbReference type="InterPro" id="IPR013324">
    <property type="entry name" value="RNA_pol_sigma_r3/r4-like"/>
</dbReference>
<evidence type="ECO:0000313" key="1">
    <source>
        <dbReference type="EMBL" id="CUO40709.1"/>
    </source>
</evidence>
<organism evidence="1 6">
    <name type="scientific">Flavonifractor plautii</name>
    <name type="common">Fusobacterium plautii</name>
    <dbReference type="NCBI Taxonomy" id="292800"/>
    <lineage>
        <taxon>Bacteria</taxon>
        <taxon>Bacillati</taxon>
        <taxon>Bacillota</taxon>
        <taxon>Clostridia</taxon>
        <taxon>Eubacteriales</taxon>
        <taxon>Oscillospiraceae</taxon>
        <taxon>Flavonifractor</taxon>
    </lineage>
</organism>
<dbReference type="EMBL" id="JAQLWO010000025">
    <property type="protein sequence ID" value="MDB7908025.1"/>
    <property type="molecule type" value="Genomic_DNA"/>
</dbReference>
<dbReference type="EMBL" id="CYZT01000086">
    <property type="protein sequence ID" value="CUO40709.1"/>
    <property type="molecule type" value="Genomic_DNA"/>
</dbReference>
<dbReference type="InterPro" id="IPR036388">
    <property type="entry name" value="WH-like_DNA-bd_sf"/>
</dbReference>
<accession>A0A174EW17</accession>
<name>A0A174EW17_FLAPL</name>
<dbReference type="Proteomes" id="UP000429811">
    <property type="component" value="Unassembled WGS sequence"/>
</dbReference>
<proteinExistence type="predicted"/>
<gene>
    <name evidence="1" type="ORF">ERS852411_01486</name>
    <name evidence="5" type="ORF">GKE90_21775</name>
    <name evidence="4" type="ORF">GKE97_11960</name>
    <name evidence="2" type="ORF">PND83_18735</name>
    <name evidence="3" type="ORF">PNE06_21020</name>
</gene>
<dbReference type="Proteomes" id="UP001211173">
    <property type="component" value="Unassembled WGS sequence"/>
</dbReference>
<dbReference type="AlphaFoldDB" id="A0A174EW17"/>
<evidence type="ECO:0000313" key="7">
    <source>
        <dbReference type="Proteomes" id="UP000429811"/>
    </source>
</evidence>
<dbReference type="Proteomes" id="UP000434475">
    <property type="component" value="Unassembled WGS sequence"/>
</dbReference>
<dbReference type="RefSeq" id="WP_009259695.1">
    <property type="nucleotide sequence ID" value="NZ_BAABXT010000001.1"/>
</dbReference>
<evidence type="ECO:0000313" key="5">
    <source>
        <dbReference type="EMBL" id="MSB51279.1"/>
    </source>
</evidence>
<dbReference type="SUPFAM" id="SSF88659">
    <property type="entry name" value="Sigma3 and sigma4 domains of RNA polymerase sigma factors"/>
    <property type="match status" value="1"/>
</dbReference>
<dbReference type="EMBL" id="WKPO01000069">
    <property type="protein sequence ID" value="MSB51279.1"/>
    <property type="molecule type" value="Genomic_DNA"/>
</dbReference>
<dbReference type="EMBL" id="JAQLWV010000048">
    <property type="protein sequence ID" value="MDB7935572.1"/>
    <property type="molecule type" value="Genomic_DNA"/>
</dbReference>
<dbReference type="Gene3D" id="1.10.10.10">
    <property type="entry name" value="Winged helix-like DNA-binding domain superfamily/Winged helix DNA-binding domain"/>
    <property type="match status" value="1"/>
</dbReference>
<reference evidence="1 6" key="1">
    <citation type="submission" date="2015-09" db="EMBL/GenBank/DDBJ databases">
        <authorList>
            <consortium name="Pathogen Informatics"/>
        </authorList>
    </citation>
    <scope>NUCLEOTIDE SEQUENCE [LARGE SCALE GENOMIC DNA]</scope>
    <source>
        <strain evidence="1 6">2789STDY5608854</strain>
    </source>
</reference>
<evidence type="ECO:0000313" key="6">
    <source>
        <dbReference type="Proteomes" id="UP000095746"/>
    </source>
</evidence>
<reference evidence="2" key="3">
    <citation type="submission" date="2023-01" db="EMBL/GenBank/DDBJ databases">
        <title>Human gut microbiome strain richness.</title>
        <authorList>
            <person name="Chen-Liaw A."/>
        </authorList>
    </citation>
    <scope>NUCLEOTIDE SEQUENCE</scope>
    <source>
        <strain evidence="3">1001287st1_F4_1001285I_161205</strain>
        <strain evidence="2">2225st1_A6_2225SCRN_200828</strain>
    </source>
</reference>
<sequence>MFDRKSDYALNKRHPDSIVCKSVTDVHIYLTRADFSSEADFLKWKEWSDRNYHQMDKAGRGFYDNCLPLDERIDSMEPSAEELLLRDIEQAGQEANCAVLMAKIKSCLSTTQFRRLWMHYAEGKSVTEIAAIEGVSKAGISLALRAARKKVEKMLEMT</sequence>
<evidence type="ECO:0000313" key="2">
    <source>
        <dbReference type="EMBL" id="MDB7908025.1"/>
    </source>
</evidence>
<dbReference type="EMBL" id="WKPR01000011">
    <property type="protein sequence ID" value="MSB20235.1"/>
    <property type="molecule type" value="Genomic_DNA"/>
</dbReference>
<evidence type="ECO:0000313" key="4">
    <source>
        <dbReference type="EMBL" id="MSB20235.1"/>
    </source>
</evidence>
<dbReference type="Proteomes" id="UP000095746">
    <property type="component" value="Unassembled WGS sequence"/>
</dbReference>
<evidence type="ECO:0000313" key="8">
    <source>
        <dbReference type="Proteomes" id="UP000434475"/>
    </source>
</evidence>